<dbReference type="EMBL" id="BLXT01004946">
    <property type="protein sequence ID" value="GFO18339.1"/>
    <property type="molecule type" value="Genomic_DNA"/>
</dbReference>
<name>A0AAV4BHN1_9GAST</name>
<evidence type="ECO:0000313" key="1">
    <source>
        <dbReference type="EMBL" id="GFO18339.1"/>
    </source>
</evidence>
<organism evidence="1 2">
    <name type="scientific">Plakobranchus ocellatus</name>
    <dbReference type="NCBI Taxonomy" id="259542"/>
    <lineage>
        <taxon>Eukaryota</taxon>
        <taxon>Metazoa</taxon>
        <taxon>Spiralia</taxon>
        <taxon>Lophotrochozoa</taxon>
        <taxon>Mollusca</taxon>
        <taxon>Gastropoda</taxon>
        <taxon>Heterobranchia</taxon>
        <taxon>Euthyneura</taxon>
        <taxon>Panpulmonata</taxon>
        <taxon>Sacoglossa</taxon>
        <taxon>Placobranchoidea</taxon>
        <taxon>Plakobranchidae</taxon>
        <taxon>Plakobranchus</taxon>
    </lineage>
</organism>
<gene>
    <name evidence="1" type="ORF">PoB_004484400</name>
</gene>
<accession>A0AAV4BHN1</accession>
<proteinExistence type="predicted"/>
<sequence>MAITHGRCCCRAWAKLRAPFKTVENTPAADLLHRCGRTACQCRPTPFCSRLGVAWDDDVTLKGQDEAQGRGKQISALEKEVTIDLLVAK</sequence>
<evidence type="ECO:0000313" key="2">
    <source>
        <dbReference type="Proteomes" id="UP000735302"/>
    </source>
</evidence>
<comment type="caution">
    <text evidence="1">The sequence shown here is derived from an EMBL/GenBank/DDBJ whole genome shotgun (WGS) entry which is preliminary data.</text>
</comment>
<keyword evidence="2" id="KW-1185">Reference proteome</keyword>
<reference evidence="1 2" key="1">
    <citation type="journal article" date="2021" name="Elife">
        <title>Chloroplast acquisition without the gene transfer in kleptoplastic sea slugs, Plakobranchus ocellatus.</title>
        <authorList>
            <person name="Maeda T."/>
            <person name="Takahashi S."/>
            <person name="Yoshida T."/>
            <person name="Shimamura S."/>
            <person name="Takaki Y."/>
            <person name="Nagai Y."/>
            <person name="Toyoda A."/>
            <person name="Suzuki Y."/>
            <person name="Arimoto A."/>
            <person name="Ishii H."/>
            <person name="Satoh N."/>
            <person name="Nishiyama T."/>
            <person name="Hasebe M."/>
            <person name="Maruyama T."/>
            <person name="Minagawa J."/>
            <person name="Obokata J."/>
            <person name="Shigenobu S."/>
        </authorList>
    </citation>
    <scope>NUCLEOTIDE SEQUENCE [LARGE SCALE GENOMIC DNA]</scope>
</reference>
<dbReference type="Proteomes" id="UP000735302">
    <property type="component" value="Unassembled WGS sequence"/>
</dbReference>
<protein>
    <submittedName>
        <fullName evidence="1">Uncharacterized protein</fullName>
    </submittedName>
</protein>
<dbReference type="AlphaFoldDB" id="A0AAV4BHN1"/>